<keyword evidence="3" id="KW-1185">Reference proteome</keyword>
<name>A0A5N6E6I6_9EURO</name>
<gene>
    <name evidence="2" type="ORF">BDV33DRAFT_185239</name>
</gene>
<dbReference type="Proteomes" id="UP000326799">
    <property type="component" value="Unassembled WGS sequence"/>
</dbReference>
<keyword evidence="1" id="KW-1133">Transmembrane helix</keyword>
<organism evidence="2 3">
    <name type="scientific">Aspergillus novoparasiticus</name>
    <dbReference type="NCBI Taxonomy" id="986946"/>
    <lineage>
        <taxon>Eukaryota</taxon>
        <taxon>Fungi</taxon>
        <taxon>Dikarya</taxon>
        <taxon>Ascomycota</taxon>
        <taxon>Pezizomycotina</taxon>
        <taxon>Eurotiomycetes</taxon>
        <taxon>Eurotiomycetidae</taxon>
        <taxon>Eurotiales</taxon>
        <taxon>Aspergillaceae</taxon>
        <taxon>Aspergillus</taxon>
        <taxon>Aspergillus subgen. Circumdati</taxon>
    </lineage>
</organism>
<sequence length="62" mass="6937">MNEGVAPYCLMNRLKIECLNTNLKVHGFVYTLFGATFCAAPMIGLVLNRDCKTISIDPIFRV</sequence>
<evidence type="ECO:0000313" key="2">
    <source>
        <dbReference type="EMBL" id="KAB8213186.1"/>
    </source>
</evidence>
<dbReference type="EMBL" id="ML733671">
    <property type="protein sequence ID" value="KAB8213186.1"/>
    <property type="molecule type" value="Genomic_DNA"/>
</dbReference>
<feature type="transmembrane region" description="Helical" evidence="1">
    <location>
        <begin position="28"/>
        <end position="47"/>
    </location>
</feature>
<keyword evidence="1" id="KW-0472">Membrane</keyword>
<evidence type="ECO:0000256" key="1">
    <source>
        <dbReference type="SAM" id="Phobius"/>
    </source>
</evidence>
<evidence type="ECO:0000313" key="3">
    <source>
        <dbReference type="Proteomes" id="UP000326799"/>
    </source>
</evidence>
<reference evidence="2 3" key="1">
    <citation type="submission" date="2019-04" db="EMBL/GenBank/DDBJ databases">
        <title>Fungal friends and foes A comparative genomics study of 23 Aspergillus species from section Flavi.</title>
        <authorList>
            <consortium name="DOE Joint Genome Institute"/>
            <person name="Kjaerbolling I."/>
            <person name="Vesth T.C."/>
            <person name="Frisvad J.C."/>
            <person name="Nybo J.L."/>
            <person name="Theobald S."/>
            <person name="Kildgaard S."/>
            <person name="Petersen T.I."/>
            <person name="Kuo A."/>
            <person name="Sato A."/>
            <person name="Lyhne E.K."/>
            <person name="Kogle M.E."/>
            <person name="Wiebenga A."/>
            <person name="Kun R.S."/>
            <person name="Lubbers R.J."/>
            <person name="Makela M.R."/>
            <person name="Barry K."/>
            <person name="Chovatia M."/>
            <person name="Clum A."/>
            <person name="Daum C."/>
            <person name="Haridas S."/>
            <person name="He G."/>
            <person name="LaButti K."/>
            <person name="Lipzen A."/>
            <person name="Mondo S."/>
            <person name="Pangilinan J."/>
            <person name="Riley R."/>
            <person name="Salamov A."/>
            <person name="Simmons B.A."/>
            <person name="Magnuson J.K."/>
            <person name="Henrissat B."/>
            <person name="Mortensen U.H."/>
            <person name="Larsen T.O."/>
            <person name="De vries R.P."/>
            <person name="Grigoriev I.V."/>
            <person name="Machida M."/>
            <person name="Baker S.E."/>
            <person name="Andersen M.R."/>
        </authorList>
    </citation>
    <scope>NUCLEOTIDE SEQUENCE [LARGE SCALE GENOMIC DNA]</scope>
    <source>
        <strain evidence="2 3">CBS 126849</strain>
    </source>
</reference>
<dbReference type="AlphaFoldDB" id="A0A5N6E6I6"/>
<proteinExistence type="predicted"/>
<accession>A0A5N6E6I6</accession>
<keyword evidence="1" id="KW-0812">Transmembrane</keyword>
<protein>
    <submittedName>
        <fullName evidence="2">Uncharacterized protein</fullName>
    </submittedName>
</protein>